<protein>
    <submittedName>
        <fullName evidence="2">WG repeat-containing protein</fullName>
    </submittedName>
</protein>
<keyword evidence="1" id="KW-0732">Signal</keyword>
<dbReference type="PANTHER" id="PTHR37841:SF1">
    <property type="entry name" value="DUF3298 DOMAIN-CONTAINING PROTEIN"/>
    <property type="match status" value="1"/>
</dbReference>
<evidence type="ECO:0000313" key="2">
    <source>
        <dbReference type="EMBL" id="QCD34536.1"/>
    </source>
</evidence>
<dbReference type="Proteomes" id="UP000297031">
    <property type="component" value="Chromosome"/>
</dbReference>
<reference evidence="2 3" key="1">
    <citation type="submission" date="2019-02" db="EMBL/GenBank/DDBJ databases">
        <title>Isolation and identification of novel species under the genus Muribaculum.</title>
        <authorList>
            <person name="Miyake S."/>
            <person name="Ding Y."/>
            <person name="Low A."/>
            <person name="Soh M."/>
            <person name="Seedorf H."/>
        </authorList>
    </citation>
    <scope>NUCLEOTIDE SEQUENCE [LARGE SCALE GENOMIC DNA]</scope>
    <source>
        <strain evidence="2 3">TLL-A4</strain>
    </source>
</reference>
<sequence length="506" mass="56300">MIKRLFLFTILITAAVSVSAETAVWSVLPEYNGITRLSDDLFIVEKGARSAIIDASGKEVIPMTLDSITPMVDGKSLLLTRDGSDFRLRSIIFENQRIVNVDGEYFVGDYPFFSEGMLPVYNKKGYYGYIDDEGRLAIDFKYRNIHPFSEGLASVSKISTGVFGSVKNKVSDLANNIAKRKTRVYFIDMHGKELKLQKDIGNITMGSTFLNGESVVEDTKGNFFVINTQGRMIKRLGSEDLTFDDRYSVVSDDETPQPVKTSGPQPFLDNRKYGYRSAKGGVVVVPQFNYAYPFENGHAIVKSGAFWGILALSDGKFDVTKRIVVKRRKNVDEVVEYNVTVPAGYADTPLSMVIDADGQKSEETSESGATRQFKIKTPESDYKLYLMSSNLILWSANEDVQTKMETADMMRISVSKSSKADKNDRAPITVRISNPTDEEVTIEVKVTGEKLTPVTKTLTIPEKSSRSIHTAFNNVTEASSKTVAVSIEGKTSYFKVNPVTPFFVDF</sequence>
<gene>
    <name evidence="2" type="ORF">E7746_00880</name>
</gene>
<dbReference type="PANTHER" id="PTHR37841">
    <property type="entry name" value="GLR2918 PROTEIN"/>
    <property type="match status" value="1"/>
</dbReference>
<accession>A0A4P7VE33</accession>
<dbReference type="AlphaFoldDB" id="A0A4P7VE33"/>
<feature type="signal peptide" evidence="1">
    <location>
        <begin position="1"/>
        <end position="20"/>
    </location>
</feature>
<evidence type="ECO:0000313" key="3">
    <source>
        <dbReference type="Proteomes" id="UP000297031"/>
    </source>
</evidence>
<dbReference type="OrthoDB" id="1030920at2"/>
<dbReference type="KEGG" id="mgod:E7746_00880"/>
<dbReference type="RefSeq" id="WP_136409544.1">
    <property type="nucleotide sequence ID" value="NZ_CP039393.1"/>
</dbReference>
<dbReference type="EMBL" id="CP039393">
    <property type="protein sequence ID" value="QCD34536.1"/>
    <property type="molecule type" value="Genomic_DNA"/>
</dbReference>
<dbReference type="Pfam" id="PF14903">
    <property type="entry name" value="WG_beta_rep"/>
    <property type="match status" value="3"/>
</dbReference>
<dbReference type="InterPro" id="IPR032774">
    <property type="entry name" value="WG_beta_rep"/>
</dbReference>
<feature type="chain" id="PRO_5020275396" evidence="1">
    <location>
        <begin position="21"/>
        <end position="506"/>
    </location>
</feature>
<proteinExistence type="predicted"/>
<organism evidence="2 3">
    <name type="scientific">Muribaculum gordoncarteri</name>
    <dbReference type="NCBI Taxonomy" id="2530390"/>
    <lineage>
        <taxon>Bacteria</taxon>
        <taxon>Pseudomonadati</taxon>
        <taxon>Bacteroidota</taxon>
        <taxon>Bacteroidia</taxon>
        <taxon>Bacteroidales</taxon>
        <taxon>Muribaculaceae</taxon>
        <taxon>Muribaculum</taxon>
    </lineage>
</organism>
<keyword evidence="3" id="KW-1185">Reference proteome</keyword>
<name>A0A4P7VE33_9BACT</name>
<evidence type="ECO:0000256" key="1">
    <source>
        <dbReference type="SAM" id="SignalP"/>
    </source>
</evidence>